<evidence type="ECO:0000256" key="1">
    <source>
        <dbReference type="ARBA" id="ARBA00022553"/>
    </source>
</evidence>
<gene>
    <name evidence="3" type="ORF">EST38_g4877</name>
</gene>
<evidence type="ECO:0000313" key="3">
    <source>
        <dbReference type="EMBL" id="RXW20954.1"/>
    </source>
</evidence>
<comment type="caution">
    <text evidence="3">The sequence shown here is derived from an EMBL/GenBank/DDBJ whole genome shotgun (WGS) entry which is preliminary data.</text>
</comment>
<dbReference type="OrthoDB" id="3067340at2759"/>
<proteinExistence type="predicted"/>
<organism evidence="3 4">
    <name type="scientific">Candolleomyces aberdarensis</name>
    <dbReference type="NCBI Taxonomy" id="2316362"/>
    <lineage>
        <taxon>Eukaryota</taxon>
        <taxon>Fungi</taxon>
        <taxon>Dikarya</taxon>
        <taxon>Basidiomycota</taxon>
        <taxon>Agaricomycotina</taxon>
        <taxon>Agaricomycetes</taxon>
        <taxon>Agaricomycetidae</taxon>
        <taxon>Agaricales</taxon>
        <taxon>Agaricineae</taxon>
        <taxon>Psathyrellaceae</taxon>
        <taxon>Candolleomyces</taxon>
    </lineage>
</organism>
<dbReference type="Gene3D" id="1.20.120.1530">
    <property type="match status" value="1"/>
</dbReference>
<keyword evidence="4" id="KW-1185">Reference proteome</keyword>
<reference evidence="3 4" key="1">
    <citation type="submission" date="2019-01" db="EMBL/GenBank/DDBJ databases">
        <title>Draft genome sequence of Psathyrella aberdarensis IHI B618.</title>
        <authorList>
            <person name="Buettner E."/>
            <person name="Kellner H."/>
        </authorList>
    </citation>
    <scope>NUCLEOTIDE SEQUENCE [LARGE SCALE GENOMIC DNA]</scope>
    <source>
        <strain evidence="3 4">IHI B618</strain>
    </source>
</reference>
<dbReference type="AlphaFoldDB" id="A0A4Q2DPR6"/>
<name>A0A4Q2DPR6_9AGAR</name>
<dbReference type="PANTHER" id="PTHR45339:SF1">
    <property type="entry name" value="HYBRID SIGNAL TRANSDUCTION HISTIDINE KINASE J"/>
    <property type="match status" value="1"/>
</dbReference>
<dbReference type="EMBL" id="SDEE01000126">
    <property type="protein sequence ID" value="RXW20954.1"/>
    <property type="molecule type" value="Genomic_DNA"/>
</dbReference>
<dbReference type="GO" id="GO:0000160">
    <property type="term" value="P:phosphorelay signal transduction system"/>
    <property type="evidence" value="ECO:0007669"/>
    <property type="project" value="UniProtKB-KW"/>
</dbReference>
<protein>
    <recommendedName>
        <fullName evidence="5">F-box domain-containing protein</fullName>
    </recommendedName>
</protein>
<accession>A0A4Q2DPR6</accession>
<evidence type="ECO:0008006" key="5">
    <source>
        <dbReference type="Google" id="ProtNLM"/>
    </source>
</evidence>
<sequence length="442" mass="47970">MIVNSMVAQLNTIANEVTRVSLEVGTQGIFGGQATVGGVQGMWKVLTDNVNLMAMNLTNQVRSIAQVTTAVAGGHSTKKITAEEGGGFKIGMTESLSGPSLRAACLRGILTESYLGPLNPTTIIMSSMSSVVPNNPHEPSWHSCPAEIHQAVISFLSVSQLMLLANTSRYNHAVVKQHIHGRVVDLLSGWTLPWAILDFMKEHDMIFSSSAILALLEPDCLTPNDLDAYVPLGGLSAAHSYLCDRTAYVQTQKQQVGLVDATDGYVSDGTADTGVNNVVFYRHSVTNTVLNIIETSHSDPTVAIFKFHSTFVMNSMTSNALVSAYPKMTADHVGLVNTASPKLSFQMVRCLLKYGIRGFETLERACNWQNADHDCRSYAYCARCRRTVGDRTTMRVAFMPGIGTTAEVIDAQLSWTLASRYDCTSEKNIDAEQGYVTPGDRA</sequence>
<evidence type="ECO:0000313" key="4">
    <source>
        <dbReference type="Proteomes" id="UP000290288"/>
    </source>
</evidence>
<evidence type="ECO:0000256" key="2">
    <source>
        <dbReference type="ARBA" id="ARBA00023012"/>
    </source>
</evidence>
<keyword evidence="1" id="KW-0597">Phosphoprotein</keyword>
<dbReference type="PANTHER" id="PTHR45339">
    <property type="entry name" value="HYBRID SIGNAL TRANSDUCTION HISTIDINE KINASE J"/>
    <property type="match status" value="1"/>
</dbReference>
<keyword evidence="2" id="KW-0902">Two-component regulatory system</keyword>
<dbReference type="Proteomes" id="UP000290288">
    <property type="component" value="Unassembled WGS sequence"/>
</dbReference>
<dbReference type="STRING" id="2316362.A0A4Q2DPR6"/>